<feature type="non-terminal residue" evidence="1">
    <location>
        <position position="252"/>
    </location>
</feature>
<dbReference type="EMBL" id="CAXKWB010013306">
    <property type="protein sequence ID" value="CAL4107271.1"/>
    <property type="molecule type" value="Genomic_DNA"/>
</dbReference>
<name>A0AAV2R102_MEGNR</name>
<gene>
    <name evidence="1" type="ORF">MNOR_LOCUS18524</name>
</gene>
<proteinExistence type="predicted"/>
<keyword evidence="2" id="KW-1185">Reference proteome</keyword>
<sequence>MHQALKNTGLTQWDSTLPFNLANIRECRAIRDVLHRAYDSDGITVSENNTTLHRRKKRRDPAMIIQGLDIHDKSVGQRKQEDNNISIEKNNGLTVKAIEKTIRDRVLKEKLQTNRMRIKDERNAMKNGMAINKSLEKKKRKNADLKESVNASYENNFNKSLYNSLSIINKEELTKNKNSSNEHKIYQKYIDYILSVVKQMPLKDLQSLYDSSFLKCKDALHTSEMSIQDEIHMIYNLLCNQYESKQSDLCCQ</sequence>
<comment type="caution">
    <text evidence="1">The sequence shown here is derived from an EMBL/GenBank/DDBJ whole genome shotgun (WGS) entry which is preliminary data.</text>
</comment>
<evidence type="ECO:0000313" key="2">
    <source>
        <dbReference type="Proteomes" id="UP001497623"/>
    </source>
</evidence>
<evidence type="ECO:0000313" key="1">
    <source>
        <dbReference type="EMBL" id="CAL4107271.1"/>
    </source>
</evidence>
<protein>
    <submittedName>
        <fullName evidence="1">Uncharacterized protein</fullName>
    </submittedName>
</protein>
<dbReference type="Proteomes" id="UP001497623">
    <property type="component" value="Unassembled WGS sequence"/>
</dbReference>
<dbReference type="AlphaFoldDB" id="A0AAV2R102"/>
<organism evidence="1 2">
    <name type="scientific">Meganyctiphanes norvegica</name>
    <name type="common">Northern krill</name>
    <name type="synonym">Thysanopoda norvegica</name>
    <dbReference type="NCBI Taxonomy" id="48144"/>
    <lineage>
        <taxon>Eukaryota</taxon>
        <taxon>Metazoa</taxon>
        <taxon>Ecdysozoa</taxon>
        <taxon>Arthropoda</taxon>
        <taxon>Crustacea</taxon>
        <taxon>Multicrustacea</taxon>
        <taxon>Malacostraca</taxon>
        <taxon>Eumalacostraca</taxon>
        <taxon>Eucarida</taxon>
        <taxon>Euphausiacea</taxon>
        <taxon>Euphausiidae</taxon>
        <taxon>Meganyctiphanes</taxon>
    </lineage>
</organism>
<reference evidence="1 2" key="1">
    <citation type="submission" date="2024-05" db="EMBL/GenBank/DDBJ databases">
        <authorList>
            <person name="Wallberg A."/>
        </authorList>
    </citation>
    <scope>NUCLEOTIDE SEQUENCE [LARGE SCALE GENOMIC DNA]</scope>
</reference>
<accession>A0AAV2R102</accession>